<proteinExistence type="predicted"/>
<sequence>MGLLSATTSLARYRVNGQLEPPVIETVTTALKRFAITEIDDEPSEQTVGWTSFDNPFNPDFEGARFVLGVHLVFGLRIDKKTVSTKMLQKHVAAESAKRLLELKRDFLSNEEKKAIKDQVLQRLTRKIPATPNVYDVVWQYEAGDLWFFSSLKSANEQLETLFFKSFGLHLIRQMPYTLAMAGDTLSHAQRDILEKLAYHENQA</sequence>
<dbReference type="RefSeq" id="WP_246906663.1">
    <property type="nucleotide sequence ID" value="NZ_JALJRB010000009.1"/>
</dbReference>
<keyword evidence="2" id="KW-1185">Reference proteome</keyword>
<comment type="caution">
    <text evidence="1">The sequence shown here is derived from an EMBL/GenBank/DDBJ whole genome shotgun (WGS) entry which is preliminary data.</text>
</comment>
<name>A0AA41R3Y0_9BACT</name>
<organism evidence="1 2">
    <name type="scientific">Desulfatitalea alkaliphila</name>
    <dbReference type="NCBI Taxonomy" id="2929485"/>
    <lineage>
        <taxon>Bacteria</taxon>
        <taxon>Pseudomonadati</taxon>
        <taxon>Thermodesulfobacteriota</taxon>
        <taxon>Desulfobacteria</taxon>
        <taxon>Desulfobacterales</taxon>
        <taxon>Desulfosarcinaceae</taxon>
        <taxon>Desulfatitalea</taxon>
    </lineage>
</organism>
<dbReference type="EMBL" id="JALJRB010000009">
    <property type="protein sequence ID" value="MCJ8500898.1"/>
    <property type="molecule type" value="Genomic_DNA"/>
</dbReference>
<dbReference type="Proteomes" id="UP001165427">
    <property type="component" value="Unassembled WGS sequence"/>
</dbReference>
<protein>
    <submittedName>
        <fullName evidence="1">Recombination-associated protein RdgC</fullName>
    </submittedName>
</protein>
<accession>A0AA41R3Y0</accession>
<gene>
    <name evidence="1" type="primary">rdgC</name>
    <name evidence="1" type="ORF">MRX98_09975</name>
</gene>
<reference evidence="1" key="1">
    <citation type="submission" date="2022-04" db="EMBL/GenBank/DDBJ databases">
        <title>Desulfatitalea alkaliphila sp. nov., a novel anaerobic sulfate-reducing bacterium isolated from terrestrial mud volcano, Taman Peninsula, Russia.</title>
        <authorList>
            <person name="Khomyakova M.A."/>
            <person name="Merkel A.Y."/>
            <person name="Slobodkin A.I."/>
        </authorList>
    </citation>
    <scope>NUCLEOTIDE SEQUENCE</scope>
    <source>
        <strain evidence="1">M08but</strain>
    </source>
</reference>
<dbReference type="AlphaFoldDB" id="A0AA41R3Y0"/>
<evidence type="ECO:0000313" key="1">
    <source>
        <dbReference type="EMBL" id="MCJ8500898.1"/>
    </source>
</evidence>
<evidence type="ECO:0000313" key="2">
    <source>
        <dbReference type="Proteomes" id="UP001165427"/>
    </source>
</evidence>